<dbReference type="InterPro" id="IPR027275">
    <property type="entry name" value="PRC-brl_dom"/>
</dbReference>
<reference evidence="3" key="1">
    <citation type="journal article" date="2019" name="bioRxiv">
        <title>Genome diversification in globally distributed novel marine Proteobacteria is linked to environmental adaptation.</title>
        <authorList>
            <person name="Zhou Z."/>
            <person name="Tran P.Q."/>
            <person name="Kieft K."/>
            <person name="Anantharaman K."/>
        </authorList>
    </citation>
    <scope>NUCLEOTIDE SEQUENCE [LARGE SCALE GENOMIC DNA]</scope>
</reference>
<dbReference type="EMBL" id="DUAV01000027">
    <property type="protein sequence ID" value="HIG63772.1"/>
    <property type="molecule type" value="Genomic_DNA"/>
</dbReference>
<name>A0A7C8DP98_9ARCH</name>
<dbReference type="SUPFAM" id="SSF50346">
    <property type="entry name" value="PRC-barrel domain"/>
    <property type="match status" value="1"/>
</dbReference>
<evidence type="ECO:0000259" key="1">
    <source>
        <dbReference type="Pfam" id="PF05239"/>
    </source>
</evidence>
<evidence type="ECO:0000313" key="2">
    <source>
        <dbReference type="EMBL" id="HIG63772.1"/>
    </source>
</evidence>
<dbReference type="AlphaFoldDB" id="A0A7C8DP98"/>
<protein>
    <recommendedName>
        <fullName evidence="1">PRC-barrel domain-containing protein</fullName>
    </recommendedName>
</protein>
<comment type="caution">
    <text evidence="2">The sequence shown here is derived from an EMBL/GenBank/DDBJ whole genome shotgun (WGS) entry which is preliminary data.</text>
</comment>
<dbReference type="Pfam" id="PF05239">
    <property type="entry name" value="PRC"/>
    <property type="match status" value="1"/>
</dbReference>
<dbReference type="InterPro" id="IPR011033">
    <property type="entry name" value="PRC_barrel-like_sf"/>
</dbReference>
<sequence>MEIRLSDLQGKEVTTLTGERLGRIANLIIESTTGELDKLLIDSDGIAPEGTELDSSGLLSIPFTSVRSVKDMVMVKI</sequence>
<proteinExistence type="predicted"/>
<evidence type="ECO:0000313" key="3">
    <source>
        <dbReference type="Proteomes" id="UP000589516"/>
    </source>
</evidence>
<gene>
    <name evidence="2" type="ORF">EYQ16_04570</name>
</gene>
<dbReference type="Proteomes" id="UP000589516">
    <property type="component" value="Unassembled WGS sequence"/>
</dbReference>
<organism evidence="2 3">
    <name type="scientific">Marine Group III euryarchaeote</name>
    <dbReference type="NCBI Taxonomy" id="2173149"/>
    <lineage>
        <taxon>Archaea</taxon>
        <taxon>Methanobacteriati</taxon>
        <taxon>Thermoplasmatota</taxon>
        <taxon>Thermoplasmata</taxon>
        <taxon>Candidatus Thermoprofundales</taxon>
    </lineage>
</organism>
<feature type="domain" description="PRC-barrel" evidence="1">
    <location>
        <begin position="2"/>
        <end position="76"/>
    </location>
</feature>
<dbReference type="Gene3D" id="2.30.30.240">
    <property type="entry name" value="PRC-barrel domain"/>
    <property type="match status" value="1"/>
</dbReference>
<accession>A0A7C8DP98</accession>